<keyword evidence="9" id="KW-1185">Reference proteome</keyword>
<dbReference type="EMBL" id="BPLQ01000269">
    <property type="protein sequence ID" value="GIX69396.1"/>
    <property type="molecule type" value="Genomic_DNA"/>
</dbReference>
<evidence type="ECO:0000259" key="7">
    <source>
        <dbReference type="Pfam" id="PF17917"/>
    </source>
</evidence>
<proteinExistence type="predicted"/>
<sequence>MLRTRHINGHLQPIGFFSVRLTPTQQNYSTYDGELLVAHSIITPFPMLVGGSALNSLFSLITNHSRSLFIKRWKKNLLHNTNIWSTSHSSQWLSNTYLEKITLSMMRCREGMNWKYAHKLITKP</sequence>
<dbReference type="AlphaFoldDB" id="A0AAV4MBF2"/>
<dbReference type="GO" id="GO:0016787">
    <property type="term" value="F:hydrolase activity"/>
    <property type="evidence" value="ECO:0007669"/>
    <property type="project" value="UniProtKB-KW"/>
</dbReference>
<organism evidence="8 9">
    <name type="scientific">Caerostris darwini</name>
    <dbReference type="NCBI Taxonomy" id="1538125"/>
    <lineage>
        <taxon>Eukaryota</taxon>
        <taxon>Metazoa</taxon>
        <taxon>Ecdysozoa</taxon>
        <taxon>Arthropoda</taxon>
        <taxon>Chelicerata</taxon>
        <taxon>Arachnida</taxon>
        <taxon>Araneae</taxon>
        <taxon>Araneomorphae</taxon>
        <taxon>Entelegynae</taxon>
        <taxon>Araneoidea</taxon>
        <taxon>Araneidae</taxon>
        <taxon>Caerostris</taxon>
    </lineage>
</organism>
<dbReference type="InterPro" id="IPR043502">
    <property type="entry name" value="DNA/RNA_pol_sf"/>
</dbReference>
<keyword evidence="4" id="KW-0255">Endonuclease</keyword>
<dbReference type="Pfam" id="PF17917">
    <property type="entry name" value="RT_RNaseH"/>
    <property type="match status" value="1"/>
</dbReference>
<dbReference type="GO" id="GO:0003964">
    <property type="term" value="F:RNA-directed DNA polymerase activity"/>
    <property type="evidence" value="ECO:0007669"/>
    <property type="project" value="UniProtKB-KW"/>
</dbReference>
<evidence type="ECO:0000256" key="5">
    <source>
        <dbReference type="ARBA" id="ARBA00022801"/>
    </source>
</evidence>
<dbReference type="InterPro" id="IPR041373">
    <property type="entry name" value="RT_RNaseH"/>
</dbReference>
<accession>A0AAV4MBF2</accession>
<dbReference type="Proteomes" id="UP001054837">
    <property type="component" value="Unassembled WGS sequence"/>
</dbReference>
<evidence type="ECO:0000256" key="2">
    <source>
        <dbReference type="ARBA" id="ARBA00022695"/>
    </source>
</evidence>
<keyword evidence="3" id="KW-0540">Nuclease</keyword>
<evidence type="ECO:0000256" key="4">
    <source>
        <dbReference type="ARBA" id="ARBA00022759"/>
    </source>
</evidence>
<keyword evidence="5" id="KW-0378">Hydrolase</keyword>
<gene>
    <name evidence="8" type="ORF">CDAR_427681</name>
</gene>
<name>A0AAV4MBF2_9ARAC</name>
<evidence type="ECO:0000313" key="9">
    <source>
        <dbReference type="Proteomes" id="UP001054837"/>
    </source>
</evidence>
<comment type="caution">
    <text evidence="8">The sequence shown here is derived from an EMBL/GenBank/DDBJ whole genome shotgun (WGS) entry which is preliminary data.</text>
</comment>
<evidence type="ECO:0000256" key="3">
    <source>
        <dbReference type="ARBA" id="ARBA00022722"/>
    </source>
</evidence>
<evidence type="ECO:0000256" key="6">
    <source>
        <dbReference type="ARBA" id="ARBA00022918"/>
    </source>
</evidence>
<feature type="domain" description="Reverse transcriptase RNase H-like" evidence="7">
    <location>
        <begin position="5"/>
        <end position="76"/>
    </location>
</feature>
<keyword evidence="2" id="KW-0548">Nucleotidyltransferase</keyword>
<evidence type="ECO:0000313" key="8">
    <source>
        <dbReference type="EMBL" id="GIX69396.1"/>
    </source>
</evidence>
<protein>
    <recommendedName>
        <fullName evidence="7">Reverse transcriptase RNase H-like domain-containing protein</fullName>
    </recommendedName>
</protein>
<evidence type="ECO:0000256" key="1">
    <source>
        <dbReference type="ARBA" id="ARBA00022679"/>
    </source>
</evidence>
<reference evidence="8 9" key="1">
    <citation type="submission" date="2021-06" db="EMBL/GenBank/DDBJ databases">
        <title>Caerostris darwini draft genome.</title>
        <authorList>
            <person name="Kono N."/>
            <person name="Arakawa K."/>
        </authorList>
    </citation>
    <scope>NUCLEOTIDE SEQUENCE [LARGE SCALE GENOMIC DNA]</scope>
</reference>
<dbReference type="GO" id="GO:0004519">
    <property type="term" value="F:endonuclease activity"/>
    <property type="evidence" value="ECO:0007669"/>
    <property type="project" value="UniProtKB-KW"/>
</dbReference>
<keyword evidence="6" id="KW-0695">RNA-directed DNA polymerase</keyword>
<keyword evidence="1" id="KW-0808">Transferase</keyword>
<dbReference type="SUPFAM" id="SSF56672">
    <property type="entry name" value="DNA/RNA polymerases"/>
    <property type="match status" value="1"/>
</dbReference>